<feature type="chain" id="PRO_5032734420" description="L-amino-acid oxidase" evidence="1">
    <location>
        <begin position="28"/>
        <end position="155"/>
    </location>
</feature>
<organism evidence="2 3">
    <name type="scientific">Phyllostomus discolor</name>
    <name type="common">pale spear-nosed bat</name>
    <dbReference type="NCBI Taxonomy" id="89673"/>
    <lineage>
        <taxon>Eukaryota</taxon>
        <taxon>Metazoa</taxon>
        <taxon>Chordata</taxon>
        <taxon>Craniata</taxon>
        <taxon>Vertebrata</taxon>
        <taxon>Euteleostomi</taxon>
        <taxon>Mammalia</taxon>
        <taxon>Eutheria</taxon>
        <taxon>Laurasiatheria</taxon>
        <taxon>Chiroptera</taxon>
        <taxon>Yangochiroptera</taxon>
        <taxon>Phyllostomidae</taxon>
        <taxon>Phyllostominae</taxon>
        <taxon>Phyllostomus</taxon>
    </lineage>
</organism>
<accession>A0A834EAD4</accession>
<evidence type="ECO:0000313" key="3">
    <source>
        <dbReference type="Proteomes" id="UP000664940"/>
    </source>
</evidence>
<comment type="caution">
    <text evidence="2">The sequence shown here is derived from an EMBL/GenBank/DDBJ whole genome shotgun (WGS) entry which is preliminary data.</text>
</comment>
<name>A0A834EAD4_9CHIR</name>
<sequence length="155" mass="17264">MSYRSMAKMRVRILILEFLLLIPSCFSYHEDLGKCFQDPEYESLPVTAQEGLHTSPLAKRLVVVGAGMSGLVAAKALQDTGQQASRNEVPCYACICSSLVHADVKKLGLKLNRFIQCDGNTWYLSNGQRYRAREVKANPELLGYSMNPMEKGKST</sequence>
<proteinExistence type="predicted"/>
<keyword evidence="1" id="KW-0732">Signal</keyword>
<dbReference type="InterPro" id="IPR036188">
    <property type="entry name" value="FAD/NAD-bd_sf"/>
</dbReference>
<protein>
    <recommendedName>
        <fullName evidence="4">L-amino-acid oxidase</fullName>
    </recommendedName>
</protein>
<dbReference type="Gene3D" id="3.50.50.60">
    <property type="entry name" value="FAD/NAD(P)-binding domain"/>
    <property type="match status" value="1"/>
</dbReference>
<dbReference type="EMBL" id="JABVXQ010000005">
    <property type="protein sequence ID" value="KAF6109759.1"/>
    <property type="molecule type" value="Genomic_DNA"/>
</dbReference>
<evidence type="ECO:0000256" key="1">
    <source>
        <dbReference type="SAM" id="SignalP"/>
    </source>
</evidence>
<dbReference type="SUPFAM" id="SSF51905">
    <property type="entry name" value="FAD/NAD(P)-binding domain"/>
    <property type="match status" value="1"/>
</dbReference>
<gene>
    <name evidence="2" type="ORF">HJG60_010962</name>
</gene>
<evidence type="ECO:0000313" key="2">
    <source>
        <dbReference type="EMBL" id="KAF6109759.1"/>
    </source>
</evidence>
<dbReference type="AlphaFoldDB" id="A0A834EAD4"/>
<feature type="signal peptide" evidence="1">
    <location>
        <begin position="1"/>
        <end position="27"/>
    </location>
</feature>
<dbReference type="Proteomes" id="UP000664940">
    <property type="component" value="Unassembled WGS sequence"/>
</dbReference>
<evidence type="ECO:0008006" key="4">
    <source>
        <dbReference type="Google" id="ProtNLM"/>
    </source>
</evidence>
<reference evidence="2 3" key="1">
    <citation type="journal article" date="2020" name="Nature">
        <title>Six reference-quality genomes reveal evolution of bat adaptations.</title>
        <authorList>
            <person name="Jebb D."/>
            <person name="Huang Z."/>
            <person name="Pippel M."/>
            <person name="Hughes G.M."/>
            <person name="Lavrichenko K."/>
            <person name="Devanna P."/>
            <person name="Winkler S."/>
            <person name="Jermiin L.S."/>
            <person name="Skirmuntt E.C."/>
            <person name="Katzourakis A."/>
            <person name="Burkitt-Gray L."/>
            <person name="Ray D.A."/>
            <person name="Sullivan K.A.M."/>
            <person name="Roscito J.G."/>
            <person name="Kirilenko B.M."/>
            <person name="Davalos L.M."/>
            <person name="Corthals A.P."/>
            <person name="Power M.L."/>
            <person name="Jones G."/>
            <person name="Ransome R.D."/>
            <person name="Dechmann D.K.N."/>
            <person name="Locatelli A.G."/>
            <person name="Puechmaille S.J."/>
            <person name="Fedrigo O."/>
            <person name="Jarvis E.D."/>
            <person name="Hiller M."/>
            <person name="Vernes S.C."/>
            <person name="Myers E.W."/>
            <person name="Teeling E.C."/>
        </authorList>
    </citation>
    <scope>NUCLEOTIDE SEQUENCE [LARGE SCALE GENOMIC DNA]</scope>
    <source>
        <strain evidence="2">Bat1K_MPI-CBG_1</strain>
    </source>
</reference>